<dbReference type="Proteomes" id="UP000026962">
    <property type="component" value="Chromosome 8"/>
</dbReference>
<reference evidence="2" key="2">
    <citation type="submission" date="2018-05" db="EMBL/GenBank/DDBJ databases">
        <title>OpunRS2 (Oryza punctata Reference Sequence Version 2).</title>
        <authorList>
            <person name="Zhang J."/>
            <person name="Kudrna D."/>
            <person name="Lee S."/>
            <person name="Talag J."/>
            <person name="Welchert J."/>
            <person name="Wing R.A."/>
        </authorList>
    </citation>
    <scope>NUCLEOTIDE SEQUENCE [LARGE SCALE GENOMIC DNA]</scope>
</reference>
<keyword evidence="3" id="KW-1185">Reference proteome</keyword>
<organism evidence="2">
    <name type="scientific">Oryza punctata</name>
    <name type="common">Red rice</name>
    <dbReference type="NCBI Taxonomy" id="4537"/>
    <lineage>
        <taxon>Eukaryota</taxon>
        <taxon>Viridiplantae</taxon>
        <taxon>Streptophyta</taxon>
        <taxon>Embryophyta</taxon>
        <taxon>Tracheophyta</taxon>
        <taxon>Spermatophyta</taxon>
        <taxon>Magnoliopsida</taxon>
        <taxon>Liliopsida</taxon>
        <taxon>Poales</taxon>
        <taxon>Poaceae</taxon>
        <taxon>BOP clade</taxon>
        <taxon>Oryzoideae</taxon>
        <taxon>Oryzeae</taxon>
        <taxon>Oryzinae</taxon>
        <taxon>Oryza</taxon>
    </lineage>
</organism>
<dbReference type="EnsemblPlants" id="OPUNC08G15360.1">
    <property type="protein sequence ID" value="OPUNC08G15360.1"/>
    <property type="gene ID" value="OPUNC08G15360"/>
</dbReference>
<dbReference type="HOGENOM" id="CLU_967683_0_0_1"/>
<accession>A0A0E0LVQ5</accession>
<name>A0A0E0LVQ5_ORYPU</name>
<evidence type="ECO:0000256" key="1">
    <source>
        <dbReference type="SAM" id="MobiDB-lite"/>
    </source>
</evidence>
<proteinExistence type="predicted"/>
<evidence type="ECO:0000313" key="2">
    <source>
        <dbReference type="EnsemblPlants" id="OPUNC08G15360.1"/>
    </source>
</evidence>
<reference evidence="2" key="1">
    <citation type="submission" date="2015-04" db="UniProtKB">
        <authorList>
            <consortium name="EnsemblPlants"/>
        </authorList>
    </citation>
    <scope>IDENTIFICATION</scope>
</reference>
<evidence type="ECO:0000313" key="3">
    <source>
        <dbReference type="Proteomes" id="UP000026962"/>
    </source>
</evidence>
<dbReference type="Gramene" id="OPUNC08G15360.1">
    <property type="protein sequence ID" value="OPUNC08G15360.1"/>
    <property type="gene ID" value="OPUNC08G15360"/>
</dbReference>
<protein>
    <submittedName>
        <fullName evidence="2">Uncharacterized protein</fullName>
    </submittedName>
</protein>
<dbReference type="AlphaFoldDB" id="A0A0E0LVQ5"/>
<sequence>MPRSKINGIGALAQVLALGRLSCKRAVVIAINSFVKECYEIIREKREDNDKGKVTQSDKEHGAVDAAAVHDADAVHDAALKAAVVHDAAAVHDEAAVVVAAVAPADDVEYGKTENGDTTATAHDLAMEATTAHDVAVAYDDTVSKEQDEVAAAALEAVAAHDVAVVYDDITFKAQDEAAAAATMATATNQDDKAIADQGEAPAVDAEQDEATNGDTTTTPRDGMAAVTHSVVVLPGDMDHTALDDMAVVLNELQDSGLVGVVDVPSRYSKVGVDYESGSPHGPRLAKR</sequence>
<feature type="region of interest" description="Disordered" evidence="1">
    <location>
        <begin position="200"/>
        <end position="224"/>
    </location>
</feature>